<evidence type="ECO:0000256" key="6">
    <source>
        <dbReference type="ARBA" id="ARBA00022964"/>
    </source>
</evidence>
<evidence type="ECO:0000256" key="10">
    <source>
        <dbReference type="ARBA" id="ARBA00039005"/>
    </source>
</evidence>
<evidence type="ECO:0000256" key="4">
    <source>
        <dbReference type="ARBA" id="ARBA00022605"/>
    </source>
</evidence>
<name>A0A643ATB4_BALPH</name>
<dbReference type="AlphaFoldDB" id="A0A643ATB4"/>
<evidence type="ECO:0000256" key="2">
    <source>
        <dbReference type="ARBA" id="ARBA00001954"/>
    </source>
</evidence>
<keyword evidence="4" id="KW-0028">Amino-acid biosynthesis</keyword>
<keyword evidence="5" id="KW-0479">Metal-binding</keyword>
<dbReference type="Proteomes" id="UP000437017">
    <property type="component" value="Unassembled WGS sequence"/>
</dbReference>
<keyword evidence="6" id="KW-0223">Dioxygenase</keyword>
<dbReference type="Gene3D" id="2.60.120.10">
    <property type="entry name" value="Jelly Rolls"/>
    <property type="match status" value="2"/>
</dbReference>
<dbReference type="InterPro" id="IPR014710">
    <property type="entry name" value="RmlC-like_jellyroll"/>
</dbReference>
<feature type="non-terminal residue" evidence="11">
    <location>
        <position position="87"/>
    </location>
</feature>
<sequence>AQTMVQVWYMEESQDDLRWPPGLEPSCPVLLEQLHQLGVLYWKLTRVYHCFTLDEKNYVTAVWMFVGETVWTAYNQSADHFHSQGQD</sequence>
<dbReference type="SUPFAM" id="SSF51182">
    <property type="entry name" value="RmlC-like cupins"/>
    <property type="match status" value="1"/>
</dbReference>
<comment type="cofactor">
    <cofactor evidence="2">
        <name>Fe(2+)</name>
        <dbReference type="ChEBI" id="CHEBI:29033"/>
    </cofactor>
</comment>
<organism evidence="11 12">
    <name type="scientific">Balaenoptera physalus</name>
    <name type="common">Fin whale</name>
    <name type="synonym">Balaena physalus</name>
    <dbReference type="NCBI Taxonomy" id="9770"/>
    <lineage>
        <taxon>Eukaryota</taxon>
        <taxon>Metazoa</taxon>
        <taxon>Chordata</taxon>
        <taxon>Craniata</taxon>
        <taxon>Vertebrata</taxon>
        <taxon>Euteleostomi</taxon>
        <taxon>Mammalia</taxon>
        <taxon>Eutheria</taxon>
        <taxon>Laurasiatheria</taxon>
        <taxon>Artiodactyla</taxon>
        <taxon>Whippomorpha</taxon>
        <taxon>Cetacea</taxon>
        <taxon>Mysticeti</taxon>
        <taxon>Balaenopteridae</taxon>
        <taxon>Balaenoptera</taxon>
    </lineage>
</organism>
<dbReference type="OrthoDB" id="10376562at2759"/>
<gene>
    <name evidence="11" type="ORF">E2I00_010213</name>
</gene>
<dbReference type="PANTHER" id="PTHR23418:SF0">
    <property type="entry name" value="ACIREDUCTONE DIOXYGENASE"/>
    <property type="match status" value="1"/>
</dbReference>
<keyword evidence="12" id="KW-1185">Reference proteome</keyword>
<dbReference type="EC" id="1.13.11.54" evidence="10"/>
<keyword evidence="9" id="KW-0486">Methionine biosynthesis</keyword>
<evidence type="ECO:0000256" key="7">
    <source>
        <dbReference type="ARBA" id="ARBA00023002"/>
    </source>
</evidence>
<evidence type="ECO:0000256" key="3">
    <source>
        <dbReference type="ARBA" id="ARBA00022596"/>
    </source>
</evidence>
<keyword evidence="3" id="KW-0533">Nickel</keyword>
<keyword evidence="7" id="KW-0560">Oxidoreductase</keyword>
<reference evidence="11 12" key="1">
    <citation type="journal article" date="2019" name="PLoS ONE">
        <title>Genomic analyses reveal an absence of contemporary introgressive admixture between fin whales and blue whales, despite known hybrids.</title>
        <authorList>
            <person name="Westbury M.V."/>
            <person name="Petersen B."/>
            <person name="Lorenzen E.D."/>
        </authorList>
    </citation>
    <scope>NUCLEOTIDE SEQUENCE [LARGE SCALE GENOMIC DNA]</scope>
    <source>
        <strain evidence="11">FinWhale-01</strain>
    </source>
</reference>
<accession>A0A643ATB4</accession>
<dbReference type="GO" id="GO:0009086">
    <property type="term" value="P:methionine biosynthetic process"/>
    <property type="evidence" value="ECO:0007669"/>
    <property type="project" value="UniProtKB-KW"/>
</dbReference>
<evidence type="ECO:0000256" key="8">
    <source>
        <dbReference type="ARBA" id="ARBA00023004"/>
    </source>
</evidence>
<dbReference type="GO" id="GO:0046872">
    <property type="term" value="F:metal ion binding"/>
    <property type="evidence" value="ECO:0007669"/>
    <property type="project" value="UniProtKB-KW"/>
</dbReference>
<protein>
    <recommendedName>
        <fullName evidence="10">acireductone dioxygenase (Fe(2+)-requiring)</fullName>
        <ecNumber evidence="10">1.13.11.54</ecNumber>
    </recommendedName>
</protein>
<evidence type="ECO:0000256" key="5">
    <source>
        <dbReference type="ARBA" id="ARBA00022723"/>
    </source>
</evidence>
<evidence type="ECO:0000256" key="9">
    <source>
        <dbReference type="ARBA" id="ARBA00023167"/>
    </source>
</evidence>
<feature type="non-terminal residue" evidence="11">
    <location>
        <position position="1"/>
    </location>
</feature>
<keyword evidence="8" id="KW-0408">Iron</keyword>
<dbReference type="InterPro" id="IPR004313">
    <property type="entry name" value="ARD"/>
</dbReference>
<evidence type="ECO:0000313" key="12">
    <source>
        <dbReference type="Proteomes" id="UP000437017"/>
    </source>
</evidence>
<evidence type="ECO:0000256" key="1">
    <source>
        <dbReference type="ARBA" id="ARBA00000428"/>
    </source>
</evidence>
<comment type="caution">
    <text evidence="11">The sequence shown here is derived from an EMBL/GenBank/DDBJ whole genome shotgun (WGS) entry which is preliminary data.</text>
</comment>
<dbReference type="GO" id="GO:0010309">
    <property type="term" value="F:acireductone dioxygenase [iron(II)-requiring] activity"/>
    <property type="evidence" value="ECO:0007669"/>
    <property type="project" value="UniProtKB-EC"/>
</dbReference>
<dbReference type="InterPro" id="IPR011051">
    <property type="entry name" value="RmlC_Cupin_sf"/>
</dbReference>
<dbReference type="EMBL" id="SGJD01046947">
    <property type="protein sequence ID" value="KAB0337745.1"/>
    <property type="molecule type" value="Genomic_DNA"/>
</dbReference>
<proteinExistence type="predicted"/>
<comment type="catalytic activity">
    <reaction evidence="1">
        <text>1,2-dihydroxy-5-(methylsulfanyl)pent-1-en-3-one + O2 = 4-methylsulfanyl-2-oxobutanoate + formate + 2 H(+)</text>
        <dbReference type="Rhea" id="RHEA:24504"/>
        <dbReference type="ChEBI" id="CHEBI:15378"/>
        <dbReference type="ChEBI" id="CHEBI:15379"/>
        <dbReference type="ChEBI" id="CHEBI:15740"/>
        <dbReference type="ChEBI" id="CHEBI:16723"/>
        <dbReference type="ChEBI" id="CHEBI:49252"/>
        <dbReference type="EC" id="1.13.11.54"/>
    </reaction>
</comment>
<dbReference type="PANTHER" id="PTHR23418">
    <property type="entry name" value="ACIREDUCTONE DIOXYGENASE"/>
    <property type="match status" value="1"/>
</dbReference>
<evidence type="ECO:0000313" key="11">
    <source>
        <dbReference type="EMBL" id="KAB0337745.1"/>
    </source>
</evidence>